<feature type="compositionally biased region" description="Pro residues" evidence="2">
    <location>
        <begin position="1"/>
        <end position="11"/>
    </location>
</feature>
<dbReference type="SUPFAM" id="SSF48350">
    <property type="entry name" value="GTPase activation domain, GAP"/>
    <property type="match status" value="1"/>
</dbReference>
<dbReference type="PANTHER" id="PTHR15228">
    <property type="entry name" value="SPERMATHECAL PHYSIOLOGY VARIANT"/>
    <property type="match status" value="1"/>
</dbReference>
<feature type="compositionally biased region" description="Polar residues" evidence="2">
    <location>
        <begin position="818"/>
        <end position="827"/>
    </location>
</feature>
<organism evidence="4 5">
    <name type="scientific">Chaetomidium leptoderma</name>
    <dbReference type="NCBI Taxonomy" id="669021"/>
    <lineage>
        <taxon>Eukaryota</taxon>
        <taxon>Fungi</taxon>
        <taxon>Dikarya</taxon>
        <taxon>Ascomycota</taxon>
        <taxon>Pezizomycotina</taxon>
        <taxon>Sordariomycetes</taxon>
        <taxon>Sordariomycetidae</taxon>
        <taxon>Sordariales</taxon>
        <taxon>Chaetomiaceae</taxon>
        <taxon>Chaetomidium</taxon>
    </lineage>
</organism>
<feature type="compositionally biased region" description="Low complexity" evidence="2">
    <location>
        <begin position="415"/>
        <end position="439"/>
    </location>
</feature>
<keyword evidence="1" id="KW-0343">GTPase activation</keyword>
<comment type="caution">
    <text evidence="4">The sequence shown here is derived from an EMBL/GenBank/DDBJ whole genome shotgun (WGS) entry which is preliminary data.</text>
</comment>
<evidence type="ECO:0000313" key="4">
    <source>
        <dbReference type="EMBL" id="KAK4151760.1"/>
    </source>
</evidence>
<dbReference type="AlphaFoldDB" id="A0AAN6ZTW9"/>
<feature type="compositionally biased region" description="Basic and acidic residues" evidence="2">
    <location>
        <begin position="799"/>
        <end position="811"/>
    </location>
</feature>
<dbReference type="GO" id="GO:0005096">
    <property type="term" value="F:GTPase activator activity"/>
    <property type="evidence" value="ECO:0007669"/>
    <property type="project" value="UniProtKB-KW"/>
</dbReference>
<evidence type="ECO:0000256" key="2">
    <source>
        <dbReference type="SAM" id="MobiDB-lite"/>
    </source>
</evidence>
<dbReference type="SMART" id="SM00324">
    <property type="entry name" value="RhoGAP"/>
    <property type="match status" value="1"/>
</dbReference>
<feature type="compositionally biased region" description="Polar residues" evidence="2">
    <location>
        <begin position="722"/>
        <end position="741"/>
    </location>
</feature>
<keyword evidence="5" id="KW-1185">Reference proteome</keyword>
<dbReference type="InterPro" id="IPR051025">
    <property type="entry name" value="RhoGAP"/>
</dbReference>
<dbReference type="GO" id="GO:0005938">
    <property type="term" value="C:cell cortex"/>
    <property type="evidence" value="ECO:0007669"/>
    <property type="project" value="TreeGrafter"/>
</dbReference>
<feature type="region of interest" description="Disordered" evidence="2">
    <location>
        <begin position="1"/>
        <end position="51"/>
    </location>
</feature>
<feature type="compositionally biased region" description="Polar residues" evidence="2">
    <location>
        <begin position="448"/>
        <end position="460"/>
    </location>
</feature>
<proteinExistence type="predicted"/>
<evidence type="ECO:0000256" key="1">
    <source>
        <dbReference type="ARBA" id="ARBA00022468"/>
    </source>
</evidence>
<dbReference type="EMBL" id="MU857001">
    <property type="protein sequence ID" value="KAK4151760.1"/>
    <property type="molecule type" value="Genomic_DNA"/>
</dbReference>
<dbReference type="Gene3D" id="1.10.555.10">
    <property type="entry name" value="Rho GTPase activation protein"/>
    <property type="match status" value="1"/>
</dbReference>
<sequence length="889" mass="95480">MTSAVPPPPSQQPASQQQQQQRANLPTPPNPPSTPVAAPIQSAVSPPSKRDLKSWWKGFKIPLKHQESHEHRPQGIFGVPLRQSITYANVAISLVDEDGKSYIYGYVPIVVAKCGVFLKERATEIEGIFRLSGSEKRIKELKHIFDSPDRYGKGLVWDGYTVHDAANVLRRYLNDLPEPVVPLDLYEKFREPLRGATKPGNGDAEGPQFVPNFNMHAAIIRYQQLITELPPLNRQLLLYILDLLAVFAAKSDHNRMTSQNLAAIFQPGMLSHPNHAMAPEEYRLNQCVIIFLIENQDHFLIGMQGTAADEMTVAEVQKGTPIINPPSTPTPKSGIVRSASTASAGAESVAKDGSIRRNKSTASRRSFQSNGCPSPASPAVISTPASGLARSNTLPSKKSPALQSGRFASRNDTHVAPMTPVAPPATTVVSPPDVVQEVVTPPEESAPPISTSTGRSSLQPGLTIPVARSQERLREPPTPEATTPSKERRMPILFQRIASSESDGRQPNKLRKKRLPGSANPSAHSSTASLPHPSAASPNVEVVNPLEAIPSASQTASARGSVAPQPAETPSEPTPRASHAPSNAEPSHTNSGSADLGNAELSSTNTLTSPSNTTEGSTHADTLHPSSAQAALKSKKSPPTSLHSSFNESSDLDQVDEPIAAPAEVAIPDTPSEKETKKRWRLSRKREDAPPPPYPPPASARAVLGSNSTAGGSGTSINSSGKPSQSTTGDMSDRTTINTDSPLVEVSSKESKDDSKKISNWIKNRYREHKEHAEHRRTKSPPGERTVSMGSSFLSSRGKSLDLKRPEEERPAVPQLAQMPQPTQVSEQARMPQATQVPPQAQAPQPTQMSQAAQMPQPAQIPPPAQVSQPAQMVSEPAHATQPQDPKAQ</sequence>
<feature type="region of interest" description="Disordered" evidence="2">
    <location>
        <begin position="320"/>
        <end position="889"/>
    </location>
</feature>
<accession>A0AAN6ZTW9</accession>
<name>A0AAN6ZTW9_9PEZI</name>
<dbReference type="CDD" id="cd04396">
    <property type="entry name" value="RhoGAP_fSAC7_BAG7"/>
    <property type="match status" value="1"/>
</dbReference>
<feature type="compositionally biased region" description="Polar residues" evidence="2">
    <location>
        <begin position="519"/>
        <end position="529"/>
    </location>
</feature>
<feature type="compositionally biased region" description="Low complexity" evidence="2">
    <location>
        <begin position="12"/>
        <end position="21"/>
    </location>
</feature>
<feature type="domain" description="Rho-GAP" evidence="3">
    <location>
        <begin position="92"/>
        <end position="300"/>
    </location>
</feature>
<protein>
    <recommendedName>
        <fullName evidence="3">Rho-GAP domain-containing protein</fullName>
    </recommendedName>
</protein>
<dbReference type="Proteomes" id="UP001302745">
    <property type="component" value="Unassembled WGS sequence"/>
</dbReference>
<dbReference type="GO" id="GO:0007165">
    <property type="term" value="P:signal transduction"/>
    <property type="evidence" value="ECO:0007669"/>
    <property type="project" value="InterPro"/>
</dbReference>
<dbReference type="PANTHER" id="PTHR15228:SF25">
    <property type="entry name" value="F-BAR DOMAIN-CONTAINING PROTEIN"/>
    <property type="match status" value="1"/>
</dbReference>
<reference evidence="4" key="1">
    <citation type="journal article" date="2023" name="Mol. Phylogenet. Evol.">
        <title>Genome-scale phylogeny and comparative genomics of the fungal order Sordariales.</title>
        <authorList>
            <person name="Hensen N."/>
            <person name="Bonometti L."/>
            <person name="Westerberg I."/>
            <person name="Brannstrom I.O."/>
            <person name="Guillou S."/>
            <person name="Cros-Aarteil S."/>
            <person name="Calhoun S."/>
            <person name="Haridas S."/>
            <person name="Kuo A."/>
            <person name="Mondo S."/>
            <person name="Pangilinan J."/>
            <person name="Riley R."/>
            <person name="LaButti K."/>
            <person name="Andreopoulos B."/>
            <person name="Lipzen A."/>
            <person name="Chen C."/>
            <person name="Yan M."/>
            <person name="Daum C."/>
            <person name="Ng V."/>
            <person name="Clum A."/>
            <person name="Steindorff A."/>
            <person name="Ohm R.A."/>
            <person name="Martin F."/>
            <person name="Silar P."/>
            <person name="Natvig D.O."/>
            <person name="Lalanne C."/>
            <person name="Gautier V."/>
            <person name="Ament-Velasquez S.L."/>
            <person name="Kruys A."/>
            <person name="Hutchinson M.I."/>
            <person name="Powell A.J."/>
            <person name="Barry K."/>
            <person name="Miller A.N."/>
            <person name="Grigoriev I.V."/>
            <person name="Debuchy R."/>
            <person name="Gladieux P."/>
            <person name="Hiltunen Thoren M."/>
            <person name="Johannesson H."/>
        </authorList>
    </citation>
    <scope>NUCLEOTIDE SEQUENCE</scope>
    <source>
        <strain evidence="4">CBS 538.74</strain>
    </source>
</reference>
<feature type="compositionally biased region" description="Polar residues" evidence="2">
    <location>
        <begin position="383"/>
        <end position="396"/>
    </location>
</feature>
<dbReference type="Pfam" id="PF00620">
    <property type="entry name" value="RhoGAP"/>
    <property type="match status" value="1"/>
</dbReference>
<dbReference type="PROSITE" id="PS50238">
    <property type="entry name" value="RHOGAP"/>
    <property type="match status" value="1"/>
</dbReference>
<feature type="compositionally biased region" description="Polar residues" evidence="2">
    <location>
        <begin position="580"/>
        <end position="593"/>
    </location>
</feature>
<gene>
    <name evidence="4" type="ORF">C8A00DRAFT_45077</name>
</gene>
<feature type="compositionally biased region" description="Low complexity" evidence="2">
    <location>
        <begin position="832"/>
        <end position="858"/>
    </location>
</feature>
<feature type="compositionally biased region" description="Polar residues" evidence="2">
    <location>
        <begin position="360"/>
        <end position="372"/>
    </location>
</feature>
<feature type="compositionally biased region" description="Basic and acidic residues" evidence="2">
    <location>
        <begin position="747"/>
        <end position="757"/>
    </location>
</feature>
<dbReference type="InterPro" id="IPR000198">
    <property type="entry name" value="RhoGAP_dom"/>
</dbReference>
<dbReference type="GO" id="GO:0060237">
    <property type="term" value="P:regulation of fungal-type cell wall organization"/>
    <property type="evidence" value="ECO:0007669"/>
    <property type="project" value="TreeGrafter"/>
</dbReference>
<evidence type="ECO:0000313" key="5">
    <source>
        <dbReference type="Proteomes" id="UP001302745"/>
    </source>
</evidence>
<evidence type="ECO:0000259" key="3">
    <source>
        <dbReference type="PROSITE" id="PS50238"/>
    </source>
</evidence>
<dbReference type="InterPro" id="IPR008936">
    <property type="entry name" value="Rho_GTPase_activation_prot"/>
</dbReference>
<reference evidence="4" key="2">
    <citation type="submission" date="2023-05" db="EMBL/GenBank/DDBJ databases">
        <authorList>
            <consortium name="Lawrence Berkeley National Laboratory"/>
            <person name="Steindorff A."/>
            <person name="Hensen N."/>
            <person name="Bonometti L."/>
            <person name="Westerberg I."/>
            <person name="Brannstrom I.O."/>
            <person name="Guillou S."/>
            <person name="Cros-Aarteil S."/>
            <person name="Calhoun S."/>
            <person name="Haridas S."/>
            <person name="Kuo A."/>
            <person name="Mondo S."/>
            <person name="Pangilinan J."/>
            <person name="Riley R."/>
            <person name="Labutti K."/>
            <person name="Andreopoulos B."/>
            <person name="Lipzen A."/>
            <person name="Chen C."/>
            <person name="Yanf M."/>
            <person name="Daum C."/>
            <person name="Ng V."/>
            <person name="Clum A."/>
            <person name="Ohm R."/>
            <person name="Martin F."/>
            <person name="Silar P."/>
            <person name="Natvig D."/>
            <person name="Lalanne C."/>
            <person name="Gautier V."/>
            <person name="Ament-Velasquez S.L."/>
            <person name="Kruys A."/>
            <person name="Hutchinson M.I."/>
            <person name="Powell A.J."/>
            <person name="Barry K."/>
            <person name="Miller A.N."/>
            <person name="Grigoriev I.V."/>
            <person name="Debuchy R."/>
            <person name="Gladieux P."/>
            <person name="Thoren M.H."/>
            <person name="Johannesson H."/>
        </authorList>
    </citation>
    <scope>NUCLEOTIDE SEQUENCE</scope>
    <source>
        <strain evidence="4">CBS 538.74</strain>
    </source>
</reference>
<feature type="compositionally biased region" description="Low complexity" evidence="2">
    <location>
        <begin position="705"/>
        <end position="721"/>
    </location>
</feature>
<feature type="compositionally biased region" description="Polar residues" evidence="2">
    <location>
        <begin position="788"/>
        <end position="798"/>
    </location>
</feature>
<feature type="compositionally biased region" description="Polar residues" evidence="2">
    <location>
        <begin position="640"/>
        <end position="649"/>
    </location>
</feature>
<feature type="compositionally biased region" description="Low complexity" evidence="2">
    <location>
        <begin position="601"/>
        <end position="614"/>
    </location>
</feature>
<feature type="compositionally biased region" description="Low complexity" evidence="2">
    <location>
        <begin position="657"/>
        <end position="669"/>
    </location>
</feature>